<proteinExistence type="predicted"/>
<gene>
    <name evidence="1 3" type="ORF">BDZ99DRAFT_515560</name>
</gene>
<dbReference type="RefSeq" id="XP_033581749.1">
    <property type="nucleotide sequence ID" value="XM_033724983.1"/>
</dbReference>
<sequence>MNMSLILKPRSPMGKCTCTKIDLIKPQLQTLQRRIVKRIRRMTARWVVKRGWEKKTTASSDDDEEHSLTTDDYDSNTKLYYHLADDRSYTESDFGDTDSLLSVYGWSDNEAET</sequence>
<evidence type="ECO:0000313" key="3">
    <source>
        <dbReference type="RefSeq" id="XP_033581749.1"/>
    </source>
</evidence>
<dbReference type="GeneID" id="54465876"/>
<keyword evidence="2" id="KW-1185">Reference proteome</keyword>
<reference evidence="3" key="3">
    <citation type="submission" date="2025-04" db="UniProtKB">
        <authorList>
            <consortium name="RefSeq"/>
        </authorList>
    </citation>
    <scope>IDENTIFICATION</scope>
    <source>
        <strain evidence="3">CBS 304.34</strain>
    </source>
</reference>
<reference evidence="3" key="2">
    <citation type="submission" date="2020-04" db="EMBL/GenBank/DDBJ databases">
        <authorList>
            <consortium name="NCBI Genome Project"/>
        </authorList>
    </citation>
    <scope>NUCLEOTIDE SEQUENCE</scope>
    <source>
        <strain evidence="3">CBS 304.34</strain>
    </source>
</reference>
<name>A0A6A6Z3Q1_9PEZI</name>
<dbReference type="Proteomes" id="UP000504636">
    <property type="component" value="Unplaced"/>
</dbReference>
<dbReference type="AlphaFoldDB" id="A0A6A6Z3Q1"/>
<evidence type="ECO:0000313" key="1">
    <source>
        <dbReference type="EMBL" id="KAF2814785.1"/>
    </source>
</evidence>
<accession>A0A6A6Z3Q1</accession>
<organism evidence="1">
    <name type="scientific">Mytilinidion resinicola</name>
    <dbReference type="NCBI Taxonomy" id="574789"/>
    <lineage>
        <taxon>Eukaryota</taxon>
        <taxon>Fungi</taxon>
        <taxon>Dikarya</taxon>
        <taxon>Ascomycota</taxon>
        <taxon>Pezizomycotina</taxon>
        <taxon>Dothideomycetes</taxon>
        <taxon>Pleosporomycetidae</taxon>
        <taxon>Mytilinidiales</taxon>
        <taxon>Mytilinidiaceae</taxon>
        <taxon>Mytilinidion</taxon>
    </lineage>
</organism>
<evidence type="ECO:0000313" key="2">
    <source>
        <dbReference type="Proteomes" id="UP000504636"/>
    </source>
</evidence>
<dbReference type="EMBL" id="MU003694">
    <property type="protein sequence ID" value="KAF2814785.1"/>
    <property type="molecule type" value="Genomic_DNA"/>
</dbReference>
<protein>
    <submittedName>
        <fullName evidence="1 3">Uncharacterized protein</fullName>
    </submittedName>
</protein>
<reference evidence="1 3" key="1">
    <citation type="journal article" date="2020" name="Stud. Mycol.">
        <title>101 Dothideomycetes genomes: a test case for predicting lifestyles and emergence of pathogens.</title>
        <authorList>
            <person name="Haridas S."/>
            <person name="Albert R."/>
            <person name="Binder M."/>
            <person name="Bloem J."/>
            <person name="Labutti K."/>
            <person name="Salamov A."/>
            <person name="Andreopoulos B."/>
            <person name="Baker S."/>
            <person name="Barry K."/>
            <person name="Bills G."/>
            <person name="Bluhm B."/>
            <person name="Cannon C."/>
            <person name="Castanera R."/>
            <person name="Culley D."/>
            <person name="Daum C."/>
            <person name="Ezra D."/>
            <person name="Gonzalez J."/>
            <person name="Henrissat B."/>
            <person name="Kuo A."/>
            <person name="Liang C."/>
            <person name="Lipzen A."/>
            <person name="Lutzoni F."/>
            <person name="Magnuson J."/>
            <person name="Mondo S."/>
            <person name="Nolan M."/>
            <person name="Ohm R."/>
            <person name="Pangilinan J."/>
            <person name="Park H.-J."/>
            <person name="Ramirez L."/>
            <person name="Alfaro M."/>
            <person name="Sun H."/>
            <person name="Tritt A."/>
            <person name="Yoshinaga Y."/>
            <person name="Zwiers L.-H."/>
            <person name="Turgeon B."/>
            <person name="Goodwin S."/>
            <person name="Spatafora J."/>
            <person name="Crous P."/>
            <person name="Grigoriev I."/>
        </authorList>
    </citation>
    <scope>NUCLEOTIDE SEQUENCE</scope>
    <source>
        <strain evidence="1 3">CBS 304.34</strain>
    </source>
</reference>